<sequence length="120" mass="12963">HKSPSSQLQKSPSSSSSSPQISLCSTPKITLFLGDTIFSTQWFQSVESLVSLHCSMHHLSHENLSLLNSSSQPSGLNPSKTSLELYLTHPISVDNIVCNMESSGEYTISSLRIGDEAILG</sequence>
<evidence type="ECO:0000313" key="3">
    <source>
        <dbReference type="Proteomes" id="UP000619265"/>
    </source>
</evidence>
<proteinExistence type="predicted"/>
<dbReference type="Gramene" id="Jr07_01420_p1">
    <property type="protein sequence ID" value="cds.Jr07_01420_p1"/>
    <property type="gene ID" value="Jr07_01420"/>
</dbReference>
<evidence type="ECO:0000313" key="2">
    <source>
        <dbReference type="EMBL" id="KAF5463736.1"/>
    </source>
</evidence>
<accession>A0A833XC36</accession>
<protein>
    <submittedName>
        <fullName evidence="2">Uncharacterized protein</fullName>
    </submittedName>
</protein>
<gene>
    <name evidence="2" type="ORF">F2P56_013877</name>
</gene>
<evidence type="ECO:0000256" key="1">
    <source>
        <dbReference type="SAM" id="MobiDB-lite"/>
    </source>
</evidence>
<reference evidence="2" key="1">
    <citation type="submission" date="2015-10" db="EMBL/GenBank/DDBJ databases">
        <authorList>
            <person name="Martinez-Garcia P.J."/>
            <person name="Crepeau M.W."/>
            <person name="Puiu D."/>
            <person name="Gonzalez-Ibeas D."/>
            <person name="Whalen J."/>
            <person name="Stevens K."/>
            <person name="Paul R."/>
            <person name="Butterfield T."/>
            <person name="Britton M."/>
            <person name="Reagan R."/>
            <person name="Chakraborty S."/>
            <person name="Walawage S.L."/>
            <person name="Vasquez-Gross H.A."/>
            <person name="Cardeno C."/>
            <person name="Famula R."/>
            <person name="Pratt K."/>
            <person name="Kuruganti S."/>
            <person name="Aradhya M.K."/>
            <person name="Leslie C.A."/>
            <person name="Dandekar A.M."/>
            <person name="Salzberg S.L."/>
            <person name="Wegrzyn J.L."/>
            <person name="Langley C.H."/>
            <person name="Neale D.B."/>
        </authorList>
    </citation>
    <scope>NUCLEOTIDE SEQUENCE</scope>
    <source>
        <tissue evidence="2">Leaves</tissue>
    </source>
</reference>
<comment type="caution">
    <text evidence="2">The sequence shown here is derived from an EMBL/GenBank/DDBJ whole genome shotgun (WGS) entry which is preliminary data.</text>
</comment>
<organism evidence="2 3">
    <name type="scientific">Juglans regia</name>
    <name type="common">English walnut</name>
    <dbReference type="NCBI Taxonomy" id="51240"/>
    <lineage>
        <taxon>Eukaryota</taxon>
        <taxon>Viridiplantae</taxon>
        <taxon>Streptophyta</taxon>
        <taxon>Embryophyta</taxon>
        <taxon>Tracheophyta</taxon>
        <taxon>Spermatophyta</taxon>
        <taxon>Magnoliopsida</taxon>
        <taxon>eudicotyledons</taxon>
        <taxon>Gunneridae</taxon>
        <taxon>Pentapetalae</taxon>
        <taxon>rosids</taxon>
        <taxon>fabids</taxon>
        <taxon>Fagales</taxon>
        <taxon>Juglandaceae</taxon>
        <taxon>Juglans</taxon>
    </lineage>
</organism>
<dbReference type="AlphaFoldDB" id="A0A833XC36"/>
<reference evidence="2" key="2">
    <citation type="submission" date="2020-03" db="EMBL/GenBank/DDBJ databases">
        <title>Walnut 2.0.</title>
        <authorList>
            <person name="Marrano A."/>
            <person name="Britton M."/>
            <person name="Zimin A.V."/>
            <person name="Zaini P.A."/>
            <person name="Workman R."/>
            <person name="Puiu D."/>
            <person name="Bianco L."/>
            <person name="Allen B.J."/>
            <person name="Troggio M."/>
            <person name="Leslie C.A."/>
            <person name="Timp W."/>
            <person name="Dendekar A."/>
            <person name="Salzberg S.L."/>
            <person name="Neale D.B."/>
        </authorList>
    </citation>
    <scope>NUCLEOTIDE SEQUENCE</scope>
    <source>
        <tissue evidence="2">Leaves</tissue>
    </source>
</reference>
<feature type="region of interest" description="Disordered" evidence="1">
    <location>
        <begin position="1"/>
        <end position="22"/>
    </location>
</feature>
<dbReference type="EMBL" id="LIHL02000007">
    <property type="protein sequence ID" value="KAF5463736.1"/>
    <property type="molecule type" value="Genomic_DNA"/>
</dbReference>
<feature type="non-terminal residue" evidence="2">
    <location>
        <position position="120"/>
    </location>
</feature>
<name>A0A833XC36_JUGRE</name>
<dbReference type="Proteomes" id="UP000619265">
    <property type="component" value="Unassembled WGS sequence"/>
</dbReference>